<comment type="similarity">
    <text evidence="1">Belongs to the bacterial solute-binding protein ModA family.</text>
</comment>
<dbReference type="InterPro" id="IPR005950">
    <property type="entry name" value="ModA"/>
</dbReference>
<dbReference type="STRING" id="641665.GCA_002104455_01680"/>
<keyword evidence="6" id="KW-1185">Reference proteome</keyword>
<dbReference type="RefSeq" id="WP_085283482.1">
    <property type="nucleotide sequence ID" value="NZ_FOBI01000002.1"/>
</dbReference>
<evidence type="ECO:0000313" key="5">
    <source>
        <dbReference type="EMBL" id="SEK74515.1"/>
    </source>
</evidence>
<evidence type="ECO:0000256" key="1">
    <source>
        <dbReference type="ARBA" id="ARBA00009175"/>
    </source>
</evidence>
<accession>A0A1H7JM23</accession>
<organism evidence="5 6">
    <name type="scientific">Colwellia chukchiensis</name>
    <dbReference type="NCBI Taxonomy" id="641665"/>
    <lineage>
        <taxon>Bacteria</taxon>
        <taxon>Pseudomonadati</taxon>
        <taxon>Pseudomonadota</taxon>
        <taxon>Gammaproteobacteria</taxon>
        <taxon>Alteromonadales</taxon>
        <taxon>Colwelliaceae</taxon>
        <taxon>Colwellia</taxon>
    </lineage>
</organism>
<dbReference type="Proteomes" id="UP000199297">
    <property type="component" value="Unassembled WGS sequence"/>
</dbReference>
<keyword evidence="4" id="KW-0500">Molybdenum</keyword>
<dbReference type="OrthoDB" id="9785015at2"/>
<dbReference type="SUPFAM" id="SSF53850">
    <property type="entry name" value="Periplasmic binding protein-like II"/>
    <property type="match status" value="1"/>
</dbReference>
<feature type="binding site" evidence="4">
    <location>
        <position position="77"/>
    </location>
    <ligand>
        <name>molybdate</name>
        <dbReference type="ChEBI" id="CHEBI:36264"/>
    </ligand>
</feature>
<gene>
    <name evidence="5" type="ORF">SAMN05216262_102254</name>
</gene>
<dbReference type="GO" id="GO:0015689">
    <property type="term" value="P:molybdate ion transport"/>
    <property type="evidence" value="ECO:0007669"/>
    <property type="project" value="InterPro"/>
</dbReference>
<dbReference type="EMBL" id="FOBI01000002">
    <property type="protein sequence ID" value="SEK74515.1"/>
    <property type="molecule type" value="Genomic_DNA"/>
</dbReference>
<evidence type="ECO:0000256" key="3">
    <source>
        <dbReference type="ARBA" id="ARBA00022729"/>
    </source>
</evidence>
<dbReference type="AlphaFoldDB" id="A0A1H7JM23"/>
<dbReference type="InterPro" id="IPR044084">
    <property type="entry name" value="AvModA-like_subst-bd"/>
</dbReference>
<evidence type="ECO:0000256" key="2">
    <source>
        <dbReference type="ARBA" id="ARBA00022723"/>
    </source>
</evidence>
<reference evidence="6" key="1">
    <citation type="submission" date="2016-10" db="EMBL/GenBank/DDBJ databases">
        <authorList>
            <person name="Varghese N."/>
            <person name="Submissions S."/>
        </authorList>
    </citation>
    <scope>NUCLEOTIDE SEQUENCE [LARGE SCALE GENOMIC DNA]</scope>
    <source>
        <strain evidence="6">CGMCC 1.9127</strain>
    </source>
</reference>
<proteinExistence type="inferred from homology"/>
<evidence type="ECO:0000313" key="6">
    <source>
        <dbReference type="Proteomes" id="UP000199297"/>
    </source>
</evidence>
<keyword evidence="3" id="KW-0732">Signal</keyword>
<dbReference type="GO" id="GO:0046872">
    <property type="term" value="F:metal ion binding"/>
    <property type="evidence" value="ECO:0007669"/>
    <property type="project" value="UniProtKB-KW"/>
</dbReference>
<dbReference type="Pfam" id="PF13531">
    <property type="entry name" value="SBP_bac_11"/>
    <property type="match status" value="1"/>
</dbReference>
<name>A0A1H7JM23_9GAMM</name>
<feature type="binding site" evidence="4">
    <location>
        <position position="182"/>
    </location>
    <ligand>
        <name>molybdate</name>
        <dbReference type="ChEBI" id="CHEBI:36264"/>
    </ligand>
</feature>
<dbReference type="GO" id="GO:0030973">
    <property type="term" value="F:molybdate ion binding"/>
    <property type="evidence" value="ECO:0007669"/>
    <property type="project" value="InterPro"/>
</dbReference>
<dbReference type="CDD" id="cd13539">
    <property type="entry name" value="PBP2_AvModA"/>
    <property type="match status" value="1"/>
</dbReference>
<keyword evidence="2 4" id="KW-0479">Metal-binding</keyword>
<dbReference type="Gene3D" id="3.40.190.10">
    <property type="entry name" value="Periplasmic binding protein-like II"/>
    <property type="match status" value="2"/>
</dbReference>
<dbReference type="NCBIfam" id="TIGR01256">
    <property type="entry name" value="modA"/>
    <property type="match status" value="1"/>
</dbReference>
<evidence type="ECO:0000256" key="4">
    <source>
        <dbReference type="PIRSR" id="PIRSR004846-1"/>
    </source>
</evidence>
<dbReference type="PANTHER" id="PTHR30632">
    <property type="entry name" value="MOLYBDATE-BINDING PERIPLASMIC PROTEIN"/>
    <property type="match status" value="1"/>
</dbReference>
<sequence>MTTLLSLLSTIRARLLAALCITALLLPTPQLSAIEQSQQSKPLRIAVAANFAATLELLMADLPNKDQFQLQIISAATGTIYQQIKHGAPFDIFLSADALRPELLERAGLILADSRKTYAYGQIALWSATDRIDSFAVLDNYHQHFAIANPDTAPYGKAAQQALMHLSRWQPLKAQLITGINISQTFQQVRSQAVPLGIVAYSQLLMNNYQGLLIPTSYYQPIAQQLVILKSSQQQALAEKITAFILQANSQEKLQQLGYLPANTQVAIEGHH</sequence>
<dbReference type="PANTHER" id="PTHR30632:SF14">
    <property type="entry name" value="TUNGSTATE_MOLYBDATE_CHROMATE-BINDING PROTEIN MODA"/>
    <property type="match status" value="1"/>
</dbReference>
<dbReference type="InterPro" id="IPR050682">
    <property type="entry name" value="ModA/WtpA"/>
</dbReference>
<dbReference type="PIRSF" id="PIRSF004846">
    <property type="entry name" value="ModA"/>
    <property type="match status" value="1"/>
</dbReference>
<protein>
    <submittedName>
        <fullName evidence="5">Molybdate transport system substrate-binding protein</fullName>
    </submittedName>
</protein>